<feature type="transmembrane region" description="Helical" evidence="6">
    <location>
        <begin position="215"/>
        <end position="239"/>
    </location>
</feature>
<dbReference type="Proteomes" id="UP000276055">
    <property type="component" value="Unassembled WGS sequence"/>
</dbReference>
<dbReference type="OrthoDB" id="3212530at2"/>
<dbReference type="InterPro" id="IPR005226">
    <property type="entry name" value="UPF0014_fam"/>
</dbReference>
<evidence type="ECO:0000313" key="7">
    <source>
        <dbReference type="EMBL" id="RKR30432.1"/>
    </source>
</evidence>
<proteinExistence type="inferred from homology"/>
<dbReference type="EMBL" id="RBIR01000001">
    <property type="protein sequence ID" value="RKR30432.1"/>
    <property type="molecule type" value="Genomic_DNA"/>
</dbReference>
<gene>
    <name evidence="7" type="ORF">C8D78_0757</name>
</gene>
<keyword evidence="3 6" id="KW-0812">Transmembrane</keyword>
<evidence type="ECO:0000256" key="3">
    <source>
        <dbReference type="ARBA" id="ARBA00022692"/>
    </source>
</evidence>
<evidence type="ECO:0000256" key="2">
    <source>
        <dbReference type="ARBA" id="ARBA00005268"/>
    </source>
</evidence>
<keyword evidence="5 6" id="KW-0472">Membrane</keyword>
<name>A0A495FN58_9MICC</name>
<sequence length="249" mass="25749">MTRATDYLPTLLCVGLLVAVTVALLAAFRIPHRAAPALAILRGAAQLAGISLILGGVITSPVWVGAALLVMFMVAAVTAARRLGWAWSRLGLVGGAMAAGIVVTLAIDFGTGAIAFTPRYALAIGGIVIGNAMTIATLAGRHFAEAVHEHWDEVEAWLALGATRRESTLELARRAVYSSLIPSTDQTKTTGLVTLPGAFVGAIFGGLSPLEAGRFQIVVLASIMAAGSITAVALIQVLAPVRVRPARPR</sequence>
<comment type="similarity">
    <text evidence="2">Belongs to the UPF0014 family.</text>
</comment>
<evidence type="ECO:0000313" key="8">
    <source>
        <dbReference type="Proteomes" id="UP000276055"/>
    </source>
</evidence>
<feature type="transmembrane region" description="Helical" evidence="6">
    <location>
        <begin position="92"/>
        <end position="114"/>
    </location>
</feature>
<comment type="caution">
    <text evidence="7">The sequence shown here is derived from an EMBL/GenBank/DDBJ whole genome shotgun (WGS) entry which is preliminary data.</text>
</comment>
<dbReference type="RefSeq" id="WP_120950485.1">
    <property type="nucleotide sequence ID" value="NZ_RBIR01000001.1"/>
</dbReference>
<dbReference type="AlphaFoldDB" id="A0A495FN58"/>
<accession>A0A495FN58</accession>
<dbReference type="PANTHER" id="PTHR30028">
    <property type="entry name" value="UPF0014 INNER MEMBRANE PROTEIN YBBM-RELATED"/>
    <property type="match status" value="1"/>
</dbReference>
<keyword evidence="4 6" id="KW-1133">Transmembrane helix</keyword>
<protein>
    <submittedName>
        <fullName evidence="7">Putative ABC transport system permease protein</fullName>
    </submittedName>
</protein>
<reference evidence="7 8" key="1">
    <citation type="submission" date="2018-10" db="EMBL/GenBank/DDBJ databases">
        <title>Genomic Encyclopedia of Type Strains, Phase IV (KMG-IV): sequencing the most valuable type-strain genomes for metagenomic binning, comparative biology and taxonomic classification.</title>
        <authorList>
            <person name="Goeker M."/>
        </authorList>
    </citation>
    <scope>NUCLEOTIDE SEQUENCE [LARGE SCALE GENOMIC DNA]</scope>
    <source>
        <strain evidence="7 8">DSM 25586</strain>
    </source>
</reference>
<dbReference type="PANTHER" id="PTHR30028:SF0">
    <property type="entry name" value="PROTEIN ALUMINUM SENSITIVE 3"/>
    <property type="match status" value="1"/>
</dbReference>
<evidence type="ECO:0000256" key="4">
    <source>
        <dbReference type="ARBA" id="ARBA00022989"/>
    </source>
</evidence>
<feature type="transmembrane region" description="Helical" evidence="6">
    <location>
        <begin position="120"/>
        <end position="140"/>
    </location>
</feature>
<feature type="transmembrane region" description="Helical" evidence="6">
    <location>
        <begin position="6"/>
        <end position="28"/>
    </location>
</feature>
<evidence type="ECO:0000256" key="1">
    <source>
        <dbReference type="ARBA" id="ARBA00004141"/>
    </source>
</evidence>
<organism evidence="7 8">
    <name type="scientific">Arthrobacter oryzae</name>
    <dbReference type="NCBI Taxonomy" id="409290"/>
    <lineage>
        <taxon>Bacteria</taxon>
        <taxon>Bacillati</taxon>
        <taxon>Actinomycetota</taxon>
        <taxon>Actinomycetes</taxon>
        <taxon>Micrococcales</taxon>
        <taxon>Micrococcaceae</taxon>
        <taxon>Arthrobacter</taxon>
    </lineage>
</organism>
<feature type="transmembrane region" description="Helical" evidence="6">
    <location>
        <begin position="189"/>
        <end position="209"/>
    </location>
</feature>
<comment type="subcellular location">
    <subcellularLocation>
        <location evidence="1">Membrane</location>
        <topology evidence="1">Multi-pass membrane protein</topology>
    </subcellularLocation>
</comment>
<evidence type="ECO:0000256" key="6">
    <source>
        <dbReference type="SAM" id="Phobius"/>
    </source>
</evidence>
<dbReference type="GO" id="GO:0005886">
    <property type="term" value="C:plasma membrane"/>
    <property type="evidence" value="ECO:0007669"/>
    <property type="project" value="TreeGrafter"/>
</dbReference>
<dbReference type="Pfam" id="PF03649">
    <property type="entry name" value="UPF0014"/>
    <property type="match status" value="1"/>
</dbReference>
<evidence type="ECO:0000256" key="5">
    <source>
        <dbReference type="ARBA" id="ARBA00023136"/>
    </source>
</evidence>